<accession>A0A8R1HGB3</accession>
<sequence>MCISTESSACSSTSASPNLPTSPSSQVATFRKCTLCPRIAYTTNYNLLTCDACKMFFRRIVILNKSYTCKYENRCRASGKSLVIACKACRFRQCTDAGMMFRPNFSEVQTPEPSELEAFVRNVVWLDARRGKNMKFKFTDEDFSLSDVLENRPMKLVTRVCATTGWLLKEGKLL</sequence>
<protein>
    <submittedName>
        <fullName evidence="12">Nuclear receptor domain-containing protein</fullName>
    </submittedName>
</protein>
<dbReference type="GO" id="GO:0043565">
    <property type="term" value="F:sequence-specific DNA binding"/>
    <property type="evidence" value="ECO:0007669"/>
    <property type="project" value="InterPro"/>
</dbReference>
<organism evidence="12 13">
    <name type="scientific">Caenorhabditis japonica</name>
    <dbReference type="NCBI Taxonomy" id="281687"/>
    <lineage>
        <taxon>Eukaryota</taxon>
        <taxon>Metazoa</taxon>
        <taxon>Ecdysozoa</taxon>
        <taxon>Nematoda</taxon>
        <taxon>Chromadorea</taxon>
        <taxon>Rhabditida</taxon>
        <taxon>Rhabditina</taxon>
        <taxon>Rhabditomorpha</taxon>
        <taxon>Rhabditoidea</taxon>
        <taxon>Rhabditidae</taxon>
        <taxon>Peloderinae</taxon>
        <taxon>Caenorhabditis</taxon>
    </lineage>
</organism>
<dbReference type="GO" id="GO:0003700">
    <property type="term" value="F:DNA-binding transcription factor activity"/>
    <property type="evidence" value="ECO:0007669"/>
    <property type="project" value="InterPro"/>
</dbReference>
<dbReference type="GO" id="GO:0008270">
    <property type="term" value="F:zinc ion binding"/>
    <property type="evidence" value="ECO:0007669"/>
    <property type="project" value="UniProtKB-KW"/>
</dbReference>
<evidence type="ECO:0000313" key="13">
    <source>
        <dbReference type="Proteomes" id="UP000005237"/>
    </source>
</evidence>
<feature type="domain" description="Nuclear receptor" evidence="11">
    <location>
        <begin position="30"/>
        <end position="106"/>
    </location>
</feature>
<dbReference type="SMART" id="SM00399">
    <property type="entry name" value="ZnF_C4"/>
    <property type="match status" value="1"/>
</dbReference>
<evidence type="ECO:0000256" key="3">
    <source>
        <dbReference type="ARBA" id="ARBA00022771"/>
    </source>
</evidence>
<keyword evidence="5" id="KW-0805">Transcription regulation</keyword>
<evidence type="ECO:0000256" key="7">
    <source>
        <dbReference type="ARBA" id="ARBA00023163"/>
    </source>
</evidence>
<evidence type="ECO:0000256" key="10">
    <source>
        <dbReference type="SAM" id="MobiDB-lite"/>
    </source>
</evidence>
<dbReference type="PANTHER" id="PTHR45886:SF6">
    <property type="entry name" value="NUCLEAR HORMONE RECEPTOR FAMILY"/>
    <property type="match status" value="1"/>
</dbReference>
<dbReference type="Proteomes" id="UP000005237">
    <property type="component" value="Unassembled WGS sequence"/>
</dbReference>
<dbReference type="EnsemblMetazoa" id="CJA00634.1">
    <property type="protein sequence ID" value="CJA00634.1"/>
    <property type="gene ID" value="WBGene00119838"/>
</dbReference>
<dbReference type="PROSITE" id="PS51030">
    <property type="entry name" value="NUCLEAR_REC_DBD_2"/>
    <property type="match status" value="1"/>
</dbReference>
<feature type="region of interest" description="Disordered" evidence="10">
    <location>
        <begin position="1"/>
        <end position="25"/>
    </location>
</feature>
<comment type="similarity">
    <text evidence="1">Belongs to the nuclear hormone receptor family.</text>
</comment>
<keyword evidence="8" id="KW-0675">Receptor</keyword>
<name>A0A8R1HGB3_CAEJA</name>
<dbReference type="PANTHER" id="PTHR45886">
    <property type="entry name" value="NUCLEAR HORMONE RECEPTOR FAMILY-RELATED-RELATED"/>
    <property type="match status" value="1"/>
</dbReference>
<evidence type="ECO:0000256" key="2">
    <source>
        <dbReference type="ARBA" id="ARBA00022723"/>
    </source>
</evidence>
<reference evidence="12" key="2">
    <citation type="submission" date="2022-06" db="UniProtKB">
        <authorList>
            <consortium name="EnsemblMetazoa"/>
        </authorList>
    </citation>
    <scope>IDENTIFICATION</scope>
    <source>
        <strain evidence="12">DF5081</strain>
    </source>
</reference>
<reference evidence="13" key="1">
    <citation type="submission" date="2010-08" db="EMBL/GenBank/DDBJ databases">
        <authorList>
            <consortium name="Caenorhabditis japonica Sequencing Consortium"/>
            <person name="Wilson R.K."/>
        </authorList>
    </citation>
    <scope>NUCLEOTIDE SEQUENCE [LARGE SCALE GENOMIC DNA]</scope>
    <source>
        <strain evidence="13">DF5081</strain>
    </source>
</reference>
<keyword evidence="3" id="KW-0863">Zinc-finger</keyword>
<dbReference type="PRINTS" id="PR00047">
    <property type="entry name" value="STROIDFINGER"/>
</dbReference>
<dbReference type="Pfam" id="PF00105">
    <property type="entry name" value="zf-C4"/>
    <property type="match status" value="1"/>
</dbReference>
<feature type="compositionally biased region" description="Low complexity" evidence="10">
    <location>
        <begin position="1"/>
        <end position="16"/>
    </location>
</feature>
<evidence type="ECO:0000256" key="4">
    <source>
        <dbReference type="ARBA" id="ARBA00022833"/>
    </source>
</evidence>
<dbReference type="InterPro" id="IPR013088">
    <property type="entry name" value="Znf_NHR/GATA"/>
</dbReference>
<proteinExistence type="inferred from homology"/>
<evidence type="ECO:0000256" key="6">
    <source>
        <dbReference type="ARBA" id="ARBA00023125"/>
    </source>
</evidence>
<dbReference type="AlphaFoldDB" id="A0A8R1HGB3"/>
<keyword evidence="13" id="KW-1185">Reference proteome</keyword>
<keyword evidence="9" id="KW-0539">Nucleus</keyword>
<keyword evidence="6" id="KW-0238">DNA-binding</keyword>
<dbReference type="SUPFAM" id="SSF57716">
    <property type="entry name" value="Glucocorticoid receptor-like (DNA-binding domain)"/>
    <property type="match status" value="1"/>
</dbReference>
<dbReference type="Gene3D" id="3.30.50.10">
    <property type="entry name" value="Erythroid Transcription Factor GATA-1, subunit A"/>
    <property type="match status" value="1"/>
</dbReference>
<evidence type="ECO:0000256" key="1">
    <source>
        <dbReference type="ARBA" id="ARBA00005993"/>
    </source>
</evidence>
<evidence type="ECO:0000256" key="5">
    <source>
        <dbReference type="ARBA" id="ARBA00023015"/>
    </source>
</evidence>
<evidence type="ECO:0000256" key="9">
    <source>
        <dbReference type="ARBA" id="ARBA00023242"/>
    </source>
</evidence>
<dbReference type="InterPro" id="IPR001628">
    <property type="entry name" value="Znf_hrmn_rcpt"/>
</dbReference>
<evidence type="ECO:0000313" key="12">
    <source>
        <dbReference type="EnsemblMetazoa" id="CJA00634.1"/>
    </source>
</evidence>
<keyword evidence="7" id="KW-0804">Transcription</keyword>
<keyword evidence="2" id="KW-0479">Metal-binding</keyword>
<evidence type="ECO:0000259" key="11">
    <source>
        <dbReference type="PROSITE" id="PS51030"/>
    </source>
</evidence>
<keyword evidence="4" id="KW-0862">Zinc</keyword>
<evidence type="ECO:0000256" key="8">
    <source>
        <dbReference type="ARBA" id="ARBA00023170"/>
    </source>
</evidence>